<sequence length="437" mass="48026">MIGQTLLIWYDHAGLALLGAIDPVRWGFLPFLMLKRGNCANGVSIVGCVDAHFAMSPKALLLSICISIPVGCYELPCGKGPCADCVVLLLLAARLILEPASGNFGLCRFGIEWPSRFMDFYLALLHGSVVNGCFAPFFVKIGGVLVSHCWRFTDDGGDTSLRCQLEDCHDALATMWHFGLNGCRANLVHKVGLSRSPVKPVLLHTGNVDDSVFASWIWDLATLAADYVDVDVQPSSPLMLDGLFLYLVSGLVLLCGHVKGGPAFADDGASNSPNGAVWTLNPFPVYWFRVGIPNPDLVSLVPSNSPDDNGAVCPSTLREGFCCGESILIPRTCRYSLFPFVCRAGLCFCWCMLENRRQALLFHLFAEWSRFRRGKPLVFSCRVVLALWHDMPYGLRVVSKYLAGAIVAVKEWYRFSSRGLVVRHLLKFGAELAELQL</sequence>
<comment type="caution">
    <text evidence="1">The sequence shown here is derived from an EMBL/GenBank/DDBJ whole genome shotgun (WGS) entry which is preliminary data.</text>
</comment>
<evidence type="ECO:0000313" key="2">
    <source>
        <dbReference type="Proteomes" id="UP001279734"/>
    </source>
</evidence>
<protein>
    <submittedName>
        <fullName evidence="1">Uncharacterized protein</fullName>
    </submittedName>
</protein>
<organism evidence="1 2">
    <name type="scientific">Nepenthes gracilis</name>
    <name type="common">Slender pitcher plant</name>
    <dbReference type="NCBI Taxonomy" id="150966"/>
    <lineage>
        <taxon>Eukaryota</taxon>
        <taxon>Viridiplantae</taxon>
        <taxon>Streptophyta</taxon>
        <taxon>Embryophyta</taxon>
        <taxon>Tracheophyta</taxon>
        <taxon>Spermatophyta</taxon>
        <taxon>Magnoliopsida</taxon>
        <taxon>eudicotyledons</taxon>
        <taxon>Gunneridae</taxon>
        <taxon>Pentapetalae</taxon>
        <taxon>Caryophyllales</taxon>
        <taxon>Nepenthaceae</taxon>
        <taxon>Nepenthes</taxon>
    </lineage>
</organism>
<dbReference type="Proteomes" id="UP001279734">
    <property type="component" value="Unassembled WGS sequence"/>
</dbReference>
<dbReference type="EMBL" id="BSYO01000002">
    <property type="protein sequence ID" value="GMH00807.1"/>
    <property type="molecule type" value="Genomic_DNA"/>
</dbReference>
<gene>
    <name evidence="1" type="ORF">Nepgr_002646</name>
</gene>
<keyword evidence="2" id="KW-1185">Reference proteome</keyword>
<accession>A0AAD3P7F4</accession>
<reference evidence="1" key="1">
    <citation type="submission" date="2023-05" db="EMBL/GenBank/DDBJ databases">
        <title>Nepenthes gracilis genome sequencing.</title>
        <authorList>
            <person name="Fukushima K."/>
        </authorList>
    </citation>
    <scope>NUCLEOTIDE SEQUENCE</scope>
    <source>
        <strain evidence="1">SING2019-196</strain>
    </source>
</reference>
<dbReference type="AlphaFoldDB" id="A0AAD3P7F4"/>
<proteinExistence type="predicted"/>
<name>A0AAD3P7F4_NEPGR</name>
<evidence type="ECO:0000313" key="1">
    <source>
        <dbReference type="EMBL" id="GMH00807.1"/>
    </source>
</evidence>